<feature type="chain" id="PRO_5005818459" evidence="1">
    <location>
        <begin position="21"/>
        <end position="195"/>
    </location>
</feature>
<dbReference type="RefSeq" id="WP_054408522.1">
    <property type="nucleotide sequence ID" value="NZ_FOYA01000015.1"/>
</dbReference>
<protein>
    <submittedName>
        <fullName evidence="2">Uncharacterized protein</fullName>
    </submittedName>
</protein>
<keyword evidence="3" id="KW-1185">Reference proteome</keyword>
<gene>
    <name evidence="2" type="ORF">AM493_13310</name>
</gene>
<name>A0A0M8MJL7_9FLAO</name>
<dbReference type="OrthoDB" id="10015870at2"/>
<evidence type="ECO:0000256" key="1">
    <source>
        <dbReference type="SAM" id="SignalP"/>
    </source>
</evidence>
<evidence type="ECO:0000313" key="3">
    <source>
        <dbReference type="Proteomes" id="UP000037755"/>
    </source>
</evidence>
<dbReference type="STRING" id="1202724.AM493_13310"/>
<feature type="signal peptide" evidence="1">
    <location>
        <begin position="1"/>
        <end position="20"/>
    </location>
</feature>
<dbReference type="Proteomes" id="UP000037755">
    <property type="component" value="Unassembled WGS sequence"/>
</dbReference>
<dbReference type="PATRIC" id="fig|1202724.3.peg.2759"/>
<organism evidence="2 3">
    <name type="scientific">Flavobacterium akiainvivens</name>
    <dbReference type="NCBI Taxonomy" id="1202724"/>
    <lineage>
        <taxon>Bacteria</taxon>
        <taxon>Pseudomonadati</taxon>
        <taxon>Bacteroidota</taxon>
        <taxon>Flavobacteriia</taxon>
        <taxon>Flavobacteriales</taxon>
        <taxon>Flavobacteriaceae</taxon>
        <taxon>Flavobacterium</taxon>
    </lineage>
</organism>
<evidence type="ECO:0000313" key="2">
    <source>
        <dbReference type="EMBL" id="KOS06898.1"/>
    </source>
</evidence>
<keyword evidence="1" id="KW-0732">Signal</keyword>
<reference evidence="2 3" key="1">
    <citation type="submission" date="2015-08" db="EMBL/GenBank/DDBJ databases">
        <title>Whole genome sequence of Flavobacterium akiainvivens IK-1T, from decaying Wikstroemia oahuensis, an endemic Hawaiian shrub.</title>
        <authorList>
            <person name="Wan X."/>
            <person name="Hou S."/>
            <person name="Saito J."/>
            <person name="Donachie S."/>
        </authorList>
    </citation>
    <scope>NUCLEOTIDE SEQUENCE [LARGE SCALE GENOMIC DNA]</scope>
    <source>
        <strain evidence="2 3">IK-1</strain>
    </source>
</reference>
<comment type="caution">
    <text evidence="2">The sequence shown here is derived from an EMBL/GenBank/DDBJ whole genome shotgun (WGS) entry which is preliminary data.</text>
</comment>
<dbReference type="AlphaFoldDB" id="A0A0M8MJL7"/>
<sequence length="195" mass="21812">MKYVLYAIAMLCTAAGFSQQGGSAYITQDATRLVYNNGKDSIQLSNPDLRGFPMCQSAEIVAEVQIDGKGAKEVVVKRSIEWIYMLLGDEFNIREKTDRTVYEVWNVDNKKLLFSAVGGNHFSYISHYRLSSAEGAAHYNYDFSINEAGAIAISNVQVSGFPAESGRVSKEYRKFAKPDHKEGIYTFKNGKYSKQ</sequence>
<dbReference type="EMBL" id="LIYD01000005">
    <property type="protein sequence ID" value="KOS06898.1"/>
    <property type="molecule type" value="Genomic_DNA"/>
</dbReference>
<proteinExistence type="predicted"/>
<accession>A0A0M8MJL7</accession>